<dbReference type="EMBL" id="CP001804">
    <property type="protein sequence ID" value="ACY14889.1"/>
    <property type="molecule type" value="Genomic_DNA"/>
</dbReference>
<feature type="domain" description="Metallo-beta-lactamase" evidence="2">
    <location>
        <begin position="12"/>
        <end position="203"/>
    </location>
</feature>
<dbReference type="PANTHER" id="PTHR43084:SF1">
    <property type="entry name" value="PERSULFIDE DIOXYGENASE ETHE1, MITOCHONDRIAL"/>
    <property type="match status" value="1"/>
</dbReference>
<dbReference type="InterPro" id="IPR001279">
    <property type="entry name" value="Metallo-B-lactamas"/>
</dbReference>
<dbReference type="eggNOG" id="COG0491">
    <property type="taxonomic scope" value="Bacteria"/>
</dbReference>
<dbReference type="KEGG" id="hoh:Hoch_2351"/>
<dbReference type="SMART" id="SM00849">
    <property type="entry name" value="Lactamase_B"/>
    <property type="match status" value="1"/>
</dbReference>
<dbReference type="SUPFAM" id="SSF56281">
    <property type="entry name" value="Metallo-hydrolase/oxidoreductase"/>
    <property type="match status" value="1"/>
</dbReference>
<dbReference type="GO" id="GO:0070813">
    <property type="term" value="P:hydrogen sulfide metabolic process"/>
    <property type="evidence" value="ECO:0007669"/>
    <property type="project" value="TreeGrafter"/>
</dbReference>
<evidence type="ECO:0000313" key="3">
    <source>
        <dbReference type="EMBL" id="ACY14889.1"/>
    </source>
</evidence>
<protein>
    <submittedName>
        <fullName evidence="3">Beta-lactamase domain protein</fullName>
    </submittedName>
</protein>
<name>D0LJ42_HALO1</name>
<dbReference type="AlphaFoldDB" id="D0LJ42"/>
<keyword evidence="4" id="KW-1185">Reference proteome</keyword>
<evidence type="ECO:0000259" key="2">
    <source>
        <dbReference type="SMART" id="SM00849"/>
    </source>
</evidence>
<organism evidence="3 4">
    <name type="scientific">Haliangium ochraceum (strain DSM 14365 / JCM 11303 / SMP-2)</name>
    <dbReference type="NCBI Taxonomy" id="502025"/>
    <lineage>
        <taxon>Bacteria</taxon>
        <taxon>Pseudomonadati</taxon>
        <taxon>Myxococcota</taxon>
        <taxon>Polyangia</taxon>
        <taxon>Haliangiales</taxon>
        <taxon>Kofleriaceae</taxon>
        <taxon>Haliangium</taxon>
    </lineage>
</organism>
<dbReference type="OrthoDB" id="9784009at2"/>
<evidence type="ECO:0000313" key="4">
    <source>
        <dbReference type="Proteomes" id="UP000001880"/>
    </source>
</evidence>
<keyword evidence="1" id="KW-0479">Metal-binding</keyword>
<dbReference type="RefSeq" id="WP_012827497.1">
    <property type="nucleotide sequence ID" value="NC_013440.1"/>
</dbReference>
<dbReference type="InterPro" id="IPR044528">
    <property type="entry name" value="POD-like_MBL-fold"/>
</dbReference>
<dbReference type="GO" id="GO:0046872">
    <property type="term" value="F:metal ion binding"/>
    <property type="evidence" value="ECO:0007669"/>
    <property type="project" value="UniProtKB-KW"/>
</dbReference>
<accession>D0LJ42</accession>
<dbReference type="Pfam" id="PF00753">
    <property type="entry name" value="Lactamase_B"/>
    <property type="match status" value="1"/>
</dbReference>
<dbReference type="GO" id="GO:0050313">
    <property type="term" value="F:sulfur dioxygenase activity"/>
    <property type="evidence" value="ECO:0007669"/>
    <property type="project" value="InterPro"/>
</dbReference>
<dbReference type="CDD" id="cd07724">
    <property type="entry name" value="POD-like_MBL-fold"/>
    <property type="match status" value="1"/>
</dbReference>
<dbReference type="InterPro" id="IPR051682">
    <property type="entry name" value="Mito_Persulfide_Diox"/>
</dbReference>
<dbReference type="GO" id="GO:0006749">
    <property type="term" value="P:glutathione metabolic process"/>
    <property type="evidence" value="ECO:0007669"/>
    <property type="project" value="InterPro"/>
</dbReference>
<dbReference type="PANTHER" id="PTHR43084">
    <property type="entry name" value="PERSULFIDE DIOXYGENASE ETHE1"/>
    <property type="match status" value="1"/>
</dbReference>
<gene>
    <name evidence="3" type="ordered locus">Hoch_2351</name>
</gene>
<dbReference type="InterPro" id="IPR036866">
    <property type="entry name" value="RibonucZ/Hydroxyglut_hydro"/>
</dbReference>
<dbReference type="Proteomes" id="UP000001880">
    <property type="component" value="Chromosome"/>
</dbReference>
<sequence length="297" mass="33318">MNIHAFFDEDTYTLSYVVWDPETRDAVIIDPVLDYDPLSSQTRLESVEKLSEFVRGEKLRLHWILETHAHADHLSGSQALKRRFETPIAIGEKITLVQETFKGIFDLPDSFAIDGSQFDKLIADGERFSAGTLTIEAIATPGHTPACMSYKIGDAVFTGDALFMDDYGTGRTDFPRGSARDLYHSVHERLYKLPDETRVFVGHDYQPDGRELRYETTIAASKERNPQLSEATTEDGFIAFRHQRDAGLKAPRLIYQSVQVNVNAGLLPATHDNGRRYLAIPLNMRVPTDDTGVPAAD</sequence>
<proteinExistence type="predicted"/>
<reference evidence="3 4" key="1">
    <citation type="journal article" date="2010" name="Stand. Genomic Sci.">
        <title>Complete genome sequence of Haliangium ochraceum type strain (SMP-2).</title>
        <authorList>
            <consortium name="US DOE Joint Genome Institute (JGI-PGF)"/>
            <person name="Ivanova N."/>
            <person name="Daum C."/>
            <person name="Lang E."/>
            <person name="Abt B."/>
            <person name="Kopitz M."/>
            <person name="Saunders E."/>
            <person name="Lapidus A."/>
            <person name="Lucas S."/>
            <person name="Glavina Del Rio T."/>
            <person name="Nolan M."/>
            <person name="Tice H."/>
            <person name="Copeland A."/>
            <person name="Cheng J.F."/>
            <person name="Chen F."/>
            <person name="Bruce D."/>
            <person name="Goodwin L."/>
            <person name="Pitluck S."/>
            <person name="Mavromatis K."/>
            <person name="Pati A."/>
            <person name="Mikhailova N."/>
            <person name="Chen A."/>
            <person name="Palaniappan K."/>
            <person name="Land M."/>
            <person name="Hauser L."/>
            <person name="Chang Y.J."/>
            <person name="Jeffries C.D."/>
            <person name="Detter J.C."/>
            <person name="Brettin T."/>
            <person name="Rohde M."/>
            <person name="Goker M."/>
            <person name="Bristow J."/>
            <person name="Markowitz V."/>
            <person name="Eisen J.A."/>
            <person name="Hugenholtz P."/>
            <person name="Kyrpides N.C."/>
            <person name="Klenk H.P."/>
        </authorList>
    </citation>
    <scope>NUCLEOTIDE SEQUENCE [LARGE SCALE GENOMIC DNA]</scope>
    <source>
        <strain evidence="4">DSM 14365 / CIP 107738 / JCM 11303 / AJ 13395 / SMP-2</strain>
    </source>
</reference>
<dbReference type="HOGENOM" id="CLU_030571_6_1_7"/>
<dbReference type="STRING" id="502025.Hoch_2351"/>
<dbReference type="Gene3D" id="3.60.15.10">
    <property type="entry name" value="Ribonuclease Z/Hydroxyacylglutathione hydrolase-like"/>
    <property type="match status" value="1"/>
</dbReference>
<evidence type="ECO:0000256" key="1">
    <source>
        <dbReference type="ARBA" id="ARBA00022723"/>
    </source>
</evidence>